<proteinExistence type="predicted"/>
<dbReference type="EMBL" id="CP099423">
    <property type="protein sequence ID" value="USW54803.1"/>
    <property type="molecule type" value="Genomic_DNA"/>
</dbReference>
<feature type="compositionally biased region" description="Polar residues" evidence="1">
    <location>
        <begin position="120"/>
        <end position="135"/>
    </location>
</feature>
<dbReference type="AlphaFoldDB" id="A0A9Q9AX47"/>
<evidence type="ECO:0000313" key="3">
    <source>
        <dbReference type="Proteomes" id="UP001056384"/>
    </source>
</evidence>
<reference evidence="2" key="1">
    <citation type="submission" date="2022-06" db="EMBL/GenBank/DDBJ databases">
        <title>Complete genome sequences of two strains of the flax pathogen Septoria linicola.</title>
        <authorList>
            <person name="Lapalu N."/>
            <person name="Simon A."/>
            <person name="Demenou B."/>
            <person name="Paumier D."/>
            <person name="Guillot M.-P."/>
            <person name="Gout L."/>
            <person name="Valade R."/>
        </authorList>
    </citation>
    <scope>NUCLEOTIDE SEQUENCE</scope>
    <source>
        <strain evidence="2">SE15195</strain>
    </source>
</reference>
<feature type="compositionally biased region" description="Basic residues" evidence="1">
    <location>
        <begin position="145"/>
        <end position="158"/>
    </location>
</feature>
<keyword evidence="3" id="KW-1185">Reference proteome</keyword>
<accession>A0A9Q9AX47</accession>
<organism evidence="2 3">
    <name type="scientific">Septoria linicola</name>
    <dbReference type="NCBI Taxonomy" id="215465"/>
    <lineage>
        <taxon>Eukaryota</taxon>
        <taxon>Fungi</taxon>
        <taxon>Dikarya</taxon>
        <taxon>Ascomycota</taxon>
        <taxon>Pezizomycotina</taxon>
        <taxon>Dothideomycetes</taxon>
        <taxon>Dothideomycetidae</taxon>
        <taxon>Mycosphaerellales</taxon>
        <taxon>Mycosphaerellaceae</taxon>
        <taxon>Septoria</taxon>
    </lineage>
</organism>
<feature type="compositionally biased region" description="Polar residues" evidence="1">
    <location>
        <begin position="93"/>
        <end position="105"/>
    </location>
</feature>
<protein>
    <submittedName>
        <fullName evidence="2">Uncharacterized protein</fullName>
    </submittedName>
</protein>
<sequence length="256" mass="28275">MSLARAFTTRRDKESAFNPHIGRAASQRNGRPIKRSQISSPVALISTTNNMSYDAPDIVGTTPIHVRNITGVSTTSSTGDESDAPSLSFDGTDASSIDESPTTPEANHLSCYFRPAVDTKTGNQSPSISTRSSFDAPSIPQRVPSHSKKAHEFVHRKRSVQRLMSPPVSMARRDSTEFFGNWSQPVEAPKENPFGNELAQLDAVAEEMSHVVRDAEVEEDQYLMQARDLAYYGADDYMSEITSLVYDFLAEEPVWI</sequence>
<feature type="region of interest" description="Disordered" evidence="1">
    <location>
        <begin position="71"/>
        <end position="158"/>
    </location>
</feature>
<dbReference type="OrthoDB" id="5419666at2759"/>
<evidence type="ECO:0000313" key="2">
    <source>
        <dbReference type="EMBL" id="USW54803.1"/>
    </source>
</evidence>
<dbReference type="Proteomes" id="UP001056384">
    <property type="component" value="Chromosome 6"/>
</dbReference>
<name>A0A9Q9AX47_9PEZI</name>
<evidence type="ECO:0000256" key="1">
    <source>
        <dbReference type="SAM" id="MobiDB-lite"/>
    </source>
</evidence>
<gene>
    <name evidence="2" type="ORF">Slin15195_G081220</name>
</gene>